<keyword evidence="3" id="KW-1185">Reference proteome</keyword>
<dbReference type="AlphaFoldDB" id="A0A2H3CSS3"/>
<dbReference type="InParanoid" id="A0A2H3CSS3"/>
<feature type="region of interest" description="Disordered" evidence="1">
    <location>
        <begin position="174"/>
        <end position="202"/>
    </location>
</feature>
<name>A0A2H3CSS3_ARMGA</name>
<dbReference type="EMBL" id="KZ293759">
    <property type="protein sequence ID" value="PBK79797.1"/>
    <property type="molecule type" value="Genomic_DNA"/>
</dbReference>
<accession>A0A2H3CSS3</accession>
<dbReference type="Proteomes" id="UP000217790">
    <property type="component" value="Unassembled WGS sequence"/>
</dbReference>
<sequence length="284" mass="32510">ITKPSLKTHVFFNVVKSVFQKSKDLSNSTTRSGKARKLMTQMVNALGVKMELGAPLICSYLLGFPDRYMNRKFVTFYWHAFVAEARNAWKEGEEKLDEVKVHIKRHMRDIVSILPVEDYIRRLVELSHFSLYEWMCRCERSPNSKLPKSCTEYMLESDVDNFTDTLVDWGDSCTEQSSDKSHEVDVTHDGGSHGDAIGDAPANENKQWMDALGLLPDSQRTLVKTHGTQFTFPNDHPMANTHHVTCHSEKDRHVTNFVGGMLLCSDAGDREFYCSTMMVFFVPW</sequence>
<protein>
    <submittedName>
        <fullName evidence="2">Uncharacterized protein</fullName>
    </submittedName>
</protein>
<evidence type="ECO:0000313" key="3">
    <source>
        <dbReference type="Proteomes" id="UP000217790"/>
    </source>
</evidence>
<evidence type="ECO:0000313" key="2">
    <source>
        <dbReference type="EMBL" id="PBK79797.1"/>
    </source>
</evidence>
<dbReference type="STRING" id="47427.A0A2H3CSS3"/>
<feature type="compositionally biased region" description="Basic and acidic residues" evidence="1">
    <location>
        <begin position="177"/>
        <end position="192"/>
    </location>
</feature>
<gene>
    <name evidence="2" type="ORF">ARMGADRAFT_950402</name>
</gene>
<proteinExistence type="predicted"/>
<feature type="non-terminal residue" evidence="2">
    <location>
        <position position="1"/>
    </location>
</feature>
<dbReference type="OrthoDB" id="3259294at2759"/>
<reference evidence="3" key="1">
    <citation type="journal article" date="2017" name="Nat. Ecol. Evol.">
        <title>Genome expansion and lineage-specific genetic innovations in the forest pathogenic fungi Armillaria.</title>
        <authorList>
            <person name="Sipos G."/>
            <person name="Prasanna A.N."/>
            <person name="Walter M.C."/>
            <person name="O'Connor E."/>
            <person name="Balint B."/>
            <person name="Krizsan K."/>
            <person name="Kiss B."/>
            <person name="Hess J."/>
            <person name="Varga T."/>
            <person name="Slot J."/>
            <person name="Riley R."/>
            <person name="Boka B."/>
            <person name="Rigling D."/>
            <person name="Barry K."/>
            <person name="Lee J."/>
            <person name="Mihaltcheva S."/>
            <person name="LaButti K."/>
            <person name="Lipzen A."/>
            <person name="Waldron R."/>
            <person name="Moloney N.M."/>
            <person name="Sperisen C."/>
            <person name="Kredics L."/>
            <person name="Vagvoelgyi C."/>
            <person name="Patrignani A."/>
            <person name="Fitzpatrick D."/>
            <person name="Nagy I."/>
            <person name="Doyle S."/>
            <person name="Anderson J.B."/>
            <person name="Grigoriev I.V."/>
            <person name="Gueldener U."/>
            <person name="Muensterkoetter M."/>
            <person name="Nagy L.G."/>
        </authorList>
    </citation>
    <scope>NUCLEOTIDE SEQUENCE [LARGE SCALE GENOMIC DNA]</scope>
    <source>
        <strain evidence="3">Ar21-2</strain>
    </source>
</reference>
<organism evidence="2 3">
    <name type="scientific">Armillaria gallica</name>
    <name type="common">Bulbous honey fungus</name>
    <name type="synonym">Armillaria bulbosa</name>
    <dbReference type="NCBI Taxonomy" id="47427"/>
    <lineage>
        <taxon>Eukaryota</taxon>
        <taxon>Fungi</taxon>
        <taxon>Dikarya</taxon>
        <taxon>Basidiomycota</taxon>
        <taxon>Agaricomycotina</taxon>
        <taxon>Agaricomycetes</taxon>
        <taxon>Agaricomycetidae</taxon>
        <taxon>Agaricales</taxon>
        <taxon>Marasmiineae</taxon>
        <taxon>Physalacriaceae</taxon>
        <taxon>Armillaria</taxon>
    </lineage>
</organism>
<evidence type="ECO:0000256" key="1">
    <source>
        <dbReference type="SAM" id="MobiDB-lite"/>
    </source>
</evidence>